<dbReference type="AlphaFoldDB" id="A0A371YM69"/>
<dbReference type="PANTHER" id="PTHR43884">
    <property type="entry name" value="ACYL-COA DEHYDROGENASE"/>
    <property type="match status" value="1"/>
</dbReference>
<keyword evidence="4" id="KW-1185">Reference proteome</keyword>
<reference evidence="4" key="3">
    <citation type="journal article" date="2019" name="Int. J. Syst. Evol. Microbiol.">
        <title>The Global Catalogue of Microorganisms (GCM) 10K type strain sequencing project: providing services to taxonomists for standard genome sequencing and annotation.</title>
        <authorList>
            <consortium name="The Broad Institute Genomics Platform"/>
            <consortium name="The Broad Institute Genome Sequencing Center for Infectious Disease"/>
            <person name="Wu L."/>
            <person name="Ma J."/>
        </authorList>
    </citation>
    <scope>NUCLEOTIDE SEQUENCE [LARGE SCALE GENOMIC DNA]</scope>
    <source>
        <strain evidence="4">KCTC 62575</strain>
    </source>
</reference>
<protein>
    <submittedName>
        <fullName evidence="2">Acyl-CoA dehydrogenase</fullName>
    </submittedName>
</protein>
<dbReference type="GO" id="GO:0003995">
    <property type="term" value="F:acyl-CoA dehydrogenase activity"/>
    <property type="evidence" value="ECO:0007669"/>
    <property type="project" value="TreeGrafter"/>
</dbReference>
<evidence type="ECO:0000313" key="3">
    <source>
        <dbReference type="Proteomes" id="UP000240957"/>
    </source>
</evidence>
<dbReference type="Gene3D" id="2.40.110.10">
    <property type="entry name" value="Butyryl-CoA Dehydrogenase, subunit A, domain 2"/>
    <property type="match status" value="1"/>
</dbReference>
<dbReference type="EMBL" id="JBHRSF010000021">
    <property type="protein sequence ID" value="MFC2995340.1"/>
    <property type="molecule type" value="Genomic_DNA"/>
</dbReference>
<comment type="caution">
    <text evidence="2">The sequence shown here is derived from an EMBL/GenBank/DDBJ whole genome shotgun (WGS) entry which is preliminary data.</text>
</comment>
<dbReference type="Proteomes" id="UP000240957">
    <property type="component" value="Unassembled WGS sequence"/>
</dbReference>
<dbReference type="PANTHER" id="PTHR43884:SF12">
    <property type="entry name" value="ISOVALERYL-COA DEHYDROGENASE, MITOCHONDRIAL-RELATED"/>
    <property type="match status" value="1"/>
</dbReference>
<dbReference type="EMBL" id="PYIX02000031">
    <property type="protein sequence ID" value="RFC82552.1"/>
    <property type="molecule type" value="Genomic_DNA"/>
</dbReference>
<evidence type="ECO:0000313" key="2">
    <source>
        <dbReference type="EMBL" id="RFC82552.1"/>
    </source>
</evidence>
<dbReference type="InterPro" id="IPR037069">
    <property type="entry name" value="AcylCoA_DH/ox_N_sf"/>
</dbReference>
<reference evidence="1" key="4">
    <citation type="submission" date="2024-09" db="EMBL/GenBank/DDBJ databases">
        <authorList>
            <person name="Sun Q."/>
            <person name="Mori K."/>
        </authorList>
    </citation>
    <scope>NUCLEOTIDE SEQUENCE</scope>
    <source>
        <strain evidence="1">KCTC 62575</strain>
    </source>
</reference>
<name>A0A371YM69_9GAMM</name>
<evidence type="ECO:0000313" key="4">
    <source>
        <dbReference type="Proteomes" id="UP001595455"/>
    </source>
</evidence>
<dbReference type="InterPro" id="IPR046373">
    <property type="entry name" value="Acyl-CoA_Oxase/DH_mid-dom_sf"/>
</dbReference>
<sequence>MLNSNLLAWLEKHAEELNEGEASASLALLHQLGQADIFRQGVPETLGGTGTHLKDAILSIAEIAEYSLTAAFVSWSQRTYIEYLMTLDSALFDQLQFSDLLAGKYAGATGLSNAMKFLSGLEALQIEAEAVEGGWKLNGKLPWVTNFHPHGFSVAVAAQTNQGAILLLVPSNRKGFQRLPNLELIALRGSSTAAAELQDVFVRTDEVLSLQAQSYLPQIRPAFLGLQCALAIGLIRRSLKQVIAKKHSALVEQQIHEIQSNLTDLCTQLFTGLDSGVFVENAQALFQIRISLSQLTQQAIQLELCSTGGKCYLSPYEAGFTRRLKEAAFIPIVTPSVLQLQTELSKTRV</sequence>
<accession>A0A371YM69</accession>
<dbReference type="InterPro" id="IPR009100">
    <property type="entry name" value="AcylCoA_DH/oxidase_NM_dom_sf"/>
</dbReference>
<reference evidence="1" key="1">
    <citation type="journal article" date="2014" name="Int. J. Syst. Evol. Microbiol.">
        <title>Complete genome of a new Firmicutes species belonging to the dominant human colonic microbiota ('Ruminococcus bicirculans') reveals two chromosomes and a selective capacity to utilize plant glucans.</title>
        <authorList>
            <consortium name="NISC Comparative Sequencing Program"/>
            <person name="Wegmann U."/>
            <person name="Louis P."/>
            <person name="Goesmann A."/>
            <person name="Henrissat B."/>
            <person name="Duncan S.H."/>
            <person name="Flint H.J."/>
        </authorList>
    </citation>
    <scope>NUCLEOTIDE SEQUENCE</scope>
    <source>
        <strain evidence="1">KCTC 62575</strain>
    </source>
</reference>
<dbReference type="RefSeq" id="WP_107009309.1">
    <property type="nucleotide sequence ID" value="NZ_JBHRSF010000021.1"/>
</dbReference>
<dbReference type="OrthoDB" id="2564795at2"/>
<dbReference type="SUPFAM" id="SSF56645">
    <property type="entry name" value="Acyl-CoA dehydrogenase NM domain-like"/>
    <property type="match status" value="1"/>
</dbReference>
<evidence type="ECO:0000313" key="1">
    <source>
        <dbReference type="EMBL" id="MFC2995340.1"/>
    </source>
</evidence>
<gene>
    <name evidence="1" type="ORF">ACFODO_08680</name>
    <name evidence="2" type="ORF">C9E89_015845</name>
</gene>
<proteinExistence type="predicted"/>
<dbReference type="Gene3D" id="1.10.540.10">
    <property type="entry name" value="Acyl-CoA dehydrogenase/oxidase, N-terminal domain"/>
    <property type="match status" value="1"/>
</dbReference>
<dbReference type="GO" id="GO:0050660">
    <property type="term" value="F:flavin adenine dinucleotide binding"/>
    <property type="evidence" value="ECO:0007669"/>
    <property type="project" value="InterPro"/>
</dbReference>
<organism evidence="2 3">
    <name type="scientific">Acinetobacter sichuanensis</name>
    <dbReference type="NCBI Taxonomy" id="2136183"/>
    <lineage>
        <taxon>Bacteria</taxon>
        <taxon>Pseudomonadati</taxon>
        <taxon>Pseudomonadota</taxon>
        <taxon>Gammaproteobacteria</taxon>
        <taxon>Moraxellales</taxon>
        <taxon>Moraxellaceae</taxon>
        <taxon>Acinetobacter</taxon>
    </lineage>
</organism>
<reference evidence="2 3" key="2">
    <citation type="submission" date="2018-08" db="EMBL/GenBank/DDBJ databases">
        <title>The draft genome of Acinetobacter sichuanensis strain WCHAc060041.</title>
        <authorList>
            <person name="Qin J."/>
            <person name="Feng Y."/>
            <person name="Zong Z."/>
        </authorList>
    </citation>
    <scope>NUCLEOTIDE SEQUENCE [LARGE SCALE GENOMIC DNA]</scope>
    <source>
        <strain evidence="2 3">WCHAc060041</strain>
    </source>
</reference>
<dbReference type="Proteomes" id="UP001595455">
    <property type="component" value="Unassembled WGS sequence"/>
</dbReference>